<dbReference type="OrthoDB" id="161159at2"/>
<keyword evidence="2" id="KW-1185">Reference proteome</keyword>
<evidence type="ECO:0000313" key="1">
    <source>
        <dbReference type="EMBL" id="RAZ87454.1"/>
    </source>
</evidence>
<accession>A0A330HL31</accession>
<name>A0A330HL31_9HYPH</name>
<reference evidence="1 2" key="2">
    <citation type="submission" date="2018-07" db="EMBL/GenBank/DDBJ databases">
        <title>Diversity of Mesorhizobium strains in Brazil.</title>
        <authorList>
            <person name="Helene L.C.F."/>
            <person name="Dall'Agnol R."/>
            <person name="Delamuta J.R.M."/>
            <person name="Hungria M."/>
        </authorList>
    </citation>
    <scope>NUCLEOTIDE SEQUENCE [LARGE SCALE GENOMIC DNA]</scope>
    <source>
        <strain evidence="1 2">AC99b</strain>
    </source>
</reference>
<comment type="caution">
    <text evidence="1">The sequence shown here is derived from an EMBL/GenBank/DDBJ whole genome shotgun (WGS) entry which is preliminary data.</text>
</comment>
<gene>
    <name evidence="1" type="ORF">DPM33_25265</name>
</gene>
<organism evidence="1 2">
    <name type="scientific">Mesorhizobium hawassense</name>
    <dbReference type="NCBI Taxonomy" id="1209954"/>
    <lineage>
        <taxon>Bacteria</taxon>
        <taxon>Pseudomonadati</taxon>
        <taxon>Pseudomonadota</taxon>
        <taxon>Alphaproteobacteria</taxon>
        <taxon>Hyphomicrobiales</taxon>
        <taxon>Phyllobacteriaceae</taxon>
        <taxon>Mesorhizobium</taxon>
    </lineage>
</organism>
<dbReference type="AlphaFoldDB" id="A0A330HL31"/>
<proteinExistence type="predicted"/>
<dbReference type="EMBL" id="QMBP01000014">
    <property type="protein sequence ID" value="RAZ87454.1"/>
    <property type="molecule type" value="Genomic_DNA"/>
</dbReference>
<dbReference type="RefSeq" id="WP_112100116.1">
    <property type="nucleotide sequence ID" value="NZ_QMBP01000014.1"/>
</dbReference>
<protein>
    <submittedName>
        <fullName evidence="1">Uncharacterized protein</fullName>
    </submittedName>
</protein>
<dbReference type="Proteomes" id="UP000251558">
    <property type="component" value="Unassembled WGS sequence"/>
</dbReference>
<sequence length="77" mass="9077">MARKPKLSGVDLDAFHSRLQKIVSLFSDERPPSQIAPERRGKWVEAYEQFMQRKYPMTLSRAISKAIRRPSKIYRRA</sequence>
<reference evidence="2" key="1">
    <citation type="submission" date="2018-06" db="EMBL/GenBank/DDBJ databases">
        <authorList>
            <person name="Helene L.C."/>
            <person name="Dall'Agnol R."/>
            <person name="Delamuta J.R."/>
            <person name="Hungria M."/>
        </authorList>
    </citation>
    <scope>NUCLEOTIDE SEQUENCE [LARGE SCALE GENOMIC DNA]</scope>
    <source>
        <strain evidence="2">AC99b</strain>
    </source>
</reference>
<evidence type="ECO:0000313" key="2">
    <source>
        <dbReference type="Proteomes" id="UP000251558"/>
    </source>
</evidence>